<feature type="compositionally biased region" description="Low complexity" evidence="1">
    <location>
        <begin position="2138"/>
        <end position="2151"/>
    </location>
</feature>
<feature type="region of interest" description="Disordered" evidence="1">
    <location>
        <begin position="990"/>
        <end position="1041"/>
    </location>
</feature>
<feature type="region of interest" description="Disordered" evidence="1">
    <location>
        <begin position="594"/>
        <end position="615"/>
    </location>
</feature>
<feature type="region of interest" description="Disordered" evidence="1">
    <location>
        <begin position="1729"/>
        <end position="1748"/>
    </location>
</feature>
<evidence type="ECO:0000256" key="1">
    <source>
        <dbReference type="SAM" id="MobiDB-lite"/>
    </source>
</evidence>
<dbReference type="InParanoid" id="A0A1Y1UST6"/>
<feature type="region of interest" description="Disordered" evidence="1">
    <location>
        <begin position="1765"/>
        <end position="1812"/>
    </location>
</feature>
<feature type="region of interest" description="Disordered" evidence="1">
    <location>
        <begin position="351"/>
        <end position="448"/>
    </location>
</feature>
<feature type="region of interest" description="Disordered" evidence="1">
    <location>
        <begin position="1502"/>
        <end position="1532"/>
    </location>
</feature>
<feature type="region of interest" description="Disordered" evidence="1">
    <location>
        <begin position="1"/>
        <end position="160"/>
    </location>
</feature>
<feature type="region of interest" description="Disordered" evidence="1">
    <location>
        <begin position="1268"/>
        <end position="1406"/>
    </location>
</feature>
<feature type="region of interest" description="Disordered" evidence="1">
    <location>
        <begin position="708"/>
        <end position="764"/>
    </location>
</feature>
<feature type="region of interest" description="Disordered" evidence="1">
    <location>
        <begin position="1829"/>
        <end position="2292"/>
    </location>
</feature>
<feature type="compositionally biased region" description="Acidic residues" evidence="1">
    <location>
        <begin position="1335"/>
        <end position="1348"/>
    </location>
</feature>
<feature type="compositionally biased region" description="Basic and acidic residues" evidence="1">
    <location>
        <begin position="2152"/>
        <end position="2200"/>
    </location>
</feature>
<evidence type="ECO:0000313" key="2">
    <source>
        <dbReference type="EMBL" id="ORX41083.1"/>
    </source>
</evidence>
<reference evidence="2 3" key="1">
    <citation type="submission" date="2017-03" db="EMBL/GenBank/DDBJ databases">
        <title>Widespread Adenine N6-methylation of Active Genes in Fungi.</title>
        <authorList>
            <consortium name="DOE Joint Genome Institute"/>
            <person name="Mondo S.J."/>
            <person name="Dannebaum R.O."/>
            <person name="Kuo R.C."/>
            <person name="Louie K.B."/>
            <person name="Bewick A.J."/>
            <person name="Labutti K."/>
            <person name="Haridas S."/>
            <person name="Kuo A."/>
            <person name="Salamov A."/>
            <person name="Ahrendt S.R."/>
            <person name="Lau R."/>
            <person name="Bowen B.P."/>
            <person name="Lipzen A."/>
            <person name="Sullivan W."/>
            <person name="Andreopoulos W.B."/>
            <person name="Clum A."/>
            <person name="Lindquist E."/>
            <person name="Daum C."/>
            <person name="Northen T.R."/>
            <person name="Ramamoorthy G."/>
            <person name="Schmitz R.J."/>
            <person name="Gryganskyi A."/>
            <person name="Culley D."/>
            <person name="Magnuson J."/>
            <person name="James T.Y."/>
            <person name="O'Malley M.A."/>
            <person name="Stajich J.E."/>
            <person name="Spatafora J.W."/>
            <person name="Visel A."/>
            <person name="Grigoriev I.V."/>
        </authorList>
    </citation>
    <scope>NUCLEOTIDE SEQUENCE [LARGE SCALE GENOMIC DNA]</scope>
    <source>
        <strain evidence="2 3">NRRL Y-17943</strain>
    </source>
</reference>
<dbReference type="RefSeq" id="XP_021874762.1">
    <property type="nucleotide sequence ID" value="XM_022018996.1"/>
</dbReference>
<feature type="region of interest" description="Disordered" evidence="1">
    <location>
        <begin position="301"/>
        <end position="339"/>
    </location>
</feature>
<feature type="compositionally biased region" description="Low complexity" evidence="1">
    <location>
        <begin position="1957"/>
        <end position="1980"/>
    </location>
</feature>
<feature type="compositionally biased region" description="Low complexity" evidence="1">
    <location>
        <begin position="2225"/>
        <end position="2239"/>
    </location>
</feature>
<feature type="compositionally biased region" description="Low complexity" evidence="1">
    <location>
        <begin position="11"/>
        <end position="22"/>
    </location>
</feature>
<feature type="compositionally biased region" description="Pro residues" evidence="1">
    <location>
        <begin position="1354"/>
        <end position="1364"/>
    </location>
</feature>
<sequence length="2681" mass="285877">MSSTPPPLSPRPQRASSSSPHPEFAALLSSFESDSGRGFPGWRPGEATSAGDEAYATPLASSRMSIPEITTTSPSPLRPGGSSRIDVPTPASPSEGRLSPLPSPPARARLFGQDMTETQGILPRPRVEQDAYIGTSPLRPTPLKTSPPASEDQSTIDAAYEGVFSQFDALAGQPNLEFSYPTPPQSKPSRPIRPPASPSEGSSPGLAFIPLEAVSERTEPLSGAESRSPSPSDSHAASALSATSIARRFPLPPSPVKGPRSTQTASPTKASELIKMFEARADPISQPSFAPALVSRTTAMARASGGIPRQEPAPSSYRPTAESIFSTAPKTPPKSASPLSQVRTMIASWRARAGSPTQRVIGSPGQGGETPRLFGRDRAWNVSIRRRRRHDQEQNVLAEHGDEEAVQIPPTSPLSTSTAPLMPSLSPRTPSLQSVTPSARSSESRTLTGQPLRTGSLWYLNVHDTNLAPNFVWVQTDARLFPEGLQLVWRTAEAQQAVVVLDLEYCEEVASTYSPNNPMAGDDIGAIAARRQGALAEHLYPFKLVYDDGTERLGCDSARDRVRWVNAIWSVLERTRAAPASSAAPSIRSRPMSLLSSAGGGSSSTRYMAPSPSPVSPYQPLYTTDDAVITTSAGMAAPLAHRGSRRLAPGSIERARSLRRVASEADISESAGVVHDLVPSESDHICPPLTVDAARRTSANRDFTFAGGIAPPPLASPSVNAQTVRMGPASDASRFFSPQSDFTARPPTSVYDTAHMPSQTSESGVYQTATAILTSRLSEPFSTAQETVYAGGTELYSTAEASRETISSYETAPPPVPSHDSHYSTASLASSERLPVQVTRYQLHDPPVGSHLAQESRTTWHTAQSGTDSSGSTHQSGFTRQSAPQYAHGFTFSFASDTQEQSDSATHISEPNTDIGLLADLERQSSAGSVWNTSASRKGRKSSIRSGKTPFGTAVENTLFDTARETMYTTAPTWPTQTYMYSAVQTQHPLKDASSISSASTVAASSRRKPVPPPSPSMPNSSGWSSYDTNQSSESRTPNQDVNRFLNYIQGQDEARQGQQTKISIQLDRIETKMSQLTEQIPGARDQAPPVPSKDDSPPGSPSSVSSASTMRPVTPPPDAFAQQFDDMRHLIGTLIGKTNDLASEVARSRSIELDISDRGPGMRRIEDLLRRALLRLGDSEFLSDYDRPLEPEYRPREPATLKEEESMYEGTDGIYSDDWVKAKTPANSITESYQRKKRWSGVPASLLDGPLGDADFDSEAERIAMEYLPPDSPPDEYRIEKSTIPPNIAARLPRRRQDHDDEPYEESIRTEPLLEPSPESERDHTPIPYRPQEYEQEPSEYSDDYEDDRQPTRPLPPPQPVDLPTPVQSESRYPQMGQPPMRPPYPAGGMPPPPPPGMAEMPRPSLPRIAGVRDPISTTYFRRGFPPPGPMGFSPGMFPGPMGFPGPGMGPFMPGLRPGLNGFGGPLGPNVNPHLRQPGMFPPGVPNTGGYGWPAASRYEAGIPPGPRRRVTPDTGVGNTTSEETTPSTTEQLMTPITPAVTTPGEAVGVTPYIAPAEGEDEEEDDSIRQALHAQGDQQNSMSRYLHGMSDQIEDARRGHKQELADILGDIARLRDELKPKHVLGHVLPDGRVILQDGSVVDGIRGAPTPGVAPVITPPSAPHVKGKVMPDGTVTADGKIVDGIKGAPPVDEKGLPMIPAETTKDFEQDRKLASLEDKINRLLAQTGDVDGASTRAQATPLPTKRHHHEEELANVPATTWEGEAVTGPIDGAPATVRINPRTGKPVSMPKPLSLSPHEMSPIREEGNVPPGSQMIREETEEIIHRADGQPPVHTHTTSRTYVTPDGTRVTAPPVQSLGDPGTATGPETVMNVPTAPSEHHSDHQVRSYGNVPSAPRQQSTMEDEMAIPAQPAMDTSHQTVATTQRPAGKAKTEKPVWDTNPAKHTHNTPATTQANVPTAPGGAANVPPAAETAPPGGAANVPPTQTLGDAPSGGTPAQPASMSAPANAGTPSKNGKAGKIHWDPRLQERPPNEPGATTYANVPNAANPAGTALPPQGVANLPSVAGTPQGAANTLPVGTPQGVANTLPAGDGVPPVVVAPVPAESSGRNKLSKKEKEKLEKDEGGKEEGWGERLLHAAEVAVPAAIAGAEFGEHRAHEEEKKKDKEEKKEQKKAADEAKKQAKEDAAEKRKQVKEDHHMANIPQGYVAAPPGSTILPPGPGGAPAPAASGPSGLPASLNGGSHAAPGTSPTAPLMDEVTLPDGRKAYVLRNEETAPGKGKLTKGKPDKTGAVVSDDAIHDIGKMHCPMCCPSAPRDGMGRPLYHCVHQSDSPGPGPMDHAKPASMTKKTAPVPEAIPLPTGDDEAPRVPGKLKKGKAALGPEEELEDARKLATKQKAAAETAASEAAERKQMDDAKAAKAKMAEERHLQNAQALADLKRVLDALAADQKMWRTADEDRTKSSDKRRTEKNARDKKVQDALDRLVAGSDEAKKQKTADDKKPGIQAILDALKSQGDGQAQFLRKLAAEIMEQNSNQHGLTQAEAKKQAREQVGFNLAGYLDDFSKALSGEVRVLLKEVGDLRESRRALYMEIADLLLMKGRQSAGDLMAILPYPVAPPKNPQASKQQKDKPPAPPGVGDTKNKNPAGGVPAWSTFMPMGGPAVGLPNRPLPNPAGVTAPAF</sequence>
<evidence type="ECO:0008006" key="4">
    <source>
        <dbReference type="Google" id="ProtNLM"/>
    </source>
</evidence>
<dbReference type="Proteomes" id="UP000193218">
    <property type="component" value="Unassembled WGS sequence"/>
</dbReference>
<feature type="compositionally biased region" description="Low complexity" evidence="1">
    <location>
        <begin position="70"/>
        <end position="84"/>
    </location>
</feature>
<feature type="region of interest" description="Disordered" evidence="1">
    <location>
        <begin position="2331"/>
        <end position="2412"/>
    </location>
</feature>
<dbReference type="STRING" id="4999.A0A1Y1UST6"/>
<feature type="compositionally biased region" description="Low complexity" evidence="1">
    <location>
        <begin position="222"/>
        <end position="246"/>
    </location>
</feature>
<feature type="compositionally biased region" description="Basic and acidic residues" evidence="1">
    <location>
        <begin position="2489"/>
        <end position="2500"/>
    </location>
</feature>
<organism evidence="2 3">
    <name type="scientific">Kockovaella imperatae</name>
    <dbReference type="NCBI Taxonomy" id="4999"/>
    <lineage>
        <taxon>Eukaryota</taxon>
        <taxon>Fungi</taxon>
        <taxon>Dikarya</taxon>
        <taxon>Basidiomycota</taxon>
        <taxon>Agaricomycotina</taxon>
        <taxon>Tremellomycetes</taxon>
        <taxon>Tremellales</taxon>
        <taxon>Cuniculitremaceae</taxon>
        <taxon>Kockovaella</taxon>
    </lineage>
</organism>
<feature type="compositionally biased region" description="Low complexity" evidence="1">
    <location>
        <begin position="993"/>
        <end position="1005"/>
    </location>
</feature>
<feature type="region of interest" description="Disordered" evidence="1">
    <location>
        <begin position="2616"/>
        <end position="2681"/>
    </location>
</feature>
<feature type="compositionally biased region" description="Pro residues" evidence="1">
    <location>
        <begin position="1"/>
        <end position="10"/>
    </location>
</feature>
<proteinExistence type="predicted"/>
<name>A0A1Y1UST6_9TREE</name>
<feature type="compositionally biased region" description="Pro residues" evidence="1">
    <location>
        <begin position="181"/>
        <end position="197"/>
    </location>
</feature>
<dbReference type="SUPFAM" id="SSF50729">
    <property type="entry name" value="PH domain-like"/>
    <property type="match status" value="1"/>
</dbReference>
<comment type="caution">
    <text evidence="2">The sequence shown here is derived from an EMBL/GenBank/DDBJ whole genome shotgun (WGS) entry which is preliminary data.</text>
</comment>
<feature type="region of interest" description="Disordered" evidence="1">
    <location>
        <begin position="926"/>
        <end position="950"/>
    </location>
</feature>
<feature type="region of interest" description="Disordered" evidence="1">
    <location>
        <begin position="801"/>
        <end position="830"/>
    </location>
</feature>
<gene>
    <name evidence="2" type="ORF">BD324DRAFT_678476</name>
</gene>
<feature type="compositionally biased region" description="Low complexity" evidence="1">
    <location>
        <begin position="1365"/>
        <end position="1380"/>
    </location>
</feature>
<feature type="compositionally biased region" description="Low complexity" evidence="1">
    <location>
        <begin position="2089"/>
        <end position="2104"/>
    </location>
</feature>
<feature type="compositionally biased region" description="Basic and acidic residues" evidence="1">
    <location>
        <begin position="2452"/>
        <end position="2482"/>
    </location>
</feature>
<keyword evidence="3" id="KW-1185">Reference proteome</keyword>
<feature type="compositionally biased region" description="Polar residues" evidence="1">
    <location>
        <begin position="853"/>
        <end position="881"/>
    </location>
</feature>
<feature type="compositionally biased region" description="Low complexity" evidence="1">
    <location>
        <begin position="413"/>
        <end position="427"/>
    </location>
</feature>
<dbReference type="GeneID" id="33560805"/>
<evidence type="ECO:0000313" key="3">
    <source>
        <dbReference type="Proteomes" id="UP000193218"/>
    </source>
</evidence>
<feature type="compositionally biased region" description="Polar residues" evidence="1">
    <location>
        <begin position="428"/>
        <end position="448"/>
    </location>
</feature>
<feature type="compositionally biased region" description="Basic and acidic residues" evidence="1">
    <location>
        <begin position="2113"/>
        <end position="2137"/>
    </location>
</feature>
<feature type="compositionally biased region" description="Polar residues" evidence="1">
    <location>
        <begin position="1914"/>
        <end position="1926"/>
    </location>
</feature>
<feature type="region of interest" description="Disordered" evidence="1">
    <location>
        <begin position="1080"/>
        <end position="1121"/>
    </location>
</feature>
<feature type="compositionally biased region" description="Basic and acidic residues" evidence="1">
    <location>
        <begin position="2021"/>
        <end position="2032"/>
    </location>
</feature>
<feature type="region of interest" description="Disordered" evidence="1">
    <location>
        <begin position="174"/>
        <end position="268"/>
    </location>
</feature>
<feature type="compositionally biased region" description="Low complexity" evidence="1">
    <location>
        <begin position="2395"/>
        <end position="2406"/>
    </location>
</feature>
<feature type="compositionally biased region" description="Polar residues" evidence="1">
    <location>
        <begin position="801"/>
        <end position="810"/>
    </location>
</feature>
<dbReference type="OrthoDB" id="2507336at2759"/>
<protein>
    <recommendedName>
        <fullName evidence="4">PH domain-containing protein</fullName>
    </recommendedName>
</protein>
<feature type="region of interest" description="Disordered" evidence="1">
    <location>
        <begin position="2452"/>
        <end position="2500"/>
    </location>
</feature>
<accession>A0A1Y1UST6</accession>
<feature type="compositionally biased region" description="Polar residues" evidence="1">
    <location>
        <begin position="1027"/>
        <end position="1041"/>
    </location>
</feature>
<feature type="compositionally biased region" description="Pro residues" evidence="1">
    <location>
        <begin position="1381"/>
        <end position="1398"/>
    </location>
</feature>
<feature type="compositionally biased region" description="Basic and acidic residues" evidence="1">
    <location>
        <begin position="2263"/>
        <end position="2276"/>
    </location>
</feature>
<dbReference type="EMBL" id="NBSH01000001">
    <property type="protein sequence ID" value="ORX41083.1"/>
    <property type="molecule type" value="Genomic_DNA"/>
</dbReference>
<feature type="compositionally biased region" description="Low complexity" evidence="1">
    <location>
        <begin position="1521"/>
        <end position="1532"/>
    </location>
</feature>
<feature type="compositionally biased region" description="Polar residues" evidence="1">
    <location>
        <begin position="143"/>
        <end position="156"/>
    </location>
</feature>
<feature type="region of interest" description="Disordered" evidence="1">
    <location>
        <begin position="846"/>
        <end position="881"/>
    </location>
</feature>